<evidence type="ECO:0000256" key="3">
    <source>
        <dbReference type="ARBA" id="ARBA00022896"/>
    </source>
</evidence>
<evidence type="ECO:0000256" key="1">
    <source>
        <dbReference type="ARBA" id="ARBA00001961"/>
    </source>
</evidence>
<organism evidence="8">
    <name type="scientific">Arcella intermedia</name>
    <dbReference type="NCBI Taxonomy" id="1963864"/>
    <lineage>
        <taxon>Eukaryota</taxon>
        <taxon>Amoebozoa</taxon>
        <taxon>Tubulinea</taxon>
        <taxon>Elardia</taxon>
        <taxon>Arcellinida</taxon>
        <taxon>Sphaerothecina</taxon>
        <taxon>Arcellidae</taxon>
        <taxon>Arcella</taxon>
    </lineage>
</organism>
<evidence type="ECO:0000256" key="6">
    <source>
        <dbReference type="ARBA" id="ARBA00023004"/>
    </source>
</evidence>
<evidence type="ECO:0000256" key="2">
    <source>
        <dbReference type="ARBA" id="ARBA00022723"/>
    </source>
</evidence>
<dbReference type="GO" id="GO:0031543">
    <property type="term" value="F:peptidyl-proline dioxygenase activity"/>
    <property type="evidence" value="ECO:0007669"/>
    <property type="project" value="TreeGrafter"/>
</dbReference>
<name>A0A6B2LF86_9EUKA</name>
<keyword evidence="2" id="KW-0479">Metal-binding</keyword>
<sequence>MSSTNYVDKEHIYEMEITNPLIRDLCPHFSDLHHDHHLLTTLNTLLPSLQLHTQALKGQLNQGQGGSFPIHSDSDYGTDSRHVSGVLYLNPNWKPGDGGELRLYPFPYQPIDIAPIGGRLVLFSSTGILHRVLPSFVQRYCSTIWFSGSGQRSVDVKPATLDLWELAFSARYRKHLARVILAEEWAQSLVESHPPSKELDQMLQQHLQNVSLTSKIFASILPEIQKFYPVSPEDSSFKGNWF</sequence>
<reference evidence="8" key="1">
    <citation type="journal article" date="2020" name="J. Eukaryot. Microbiol.">
        <title>De novo Sequencing, Assembly and Annotation of the Transcriptome for the Free-Living Testate Amoeba Arcella intermedia.</title>
        <authorList>
            <person name="Ribeiro G.M."/>
            <person name="Porfirio-Sousa A.L."/>
            <person name="Maurer-Alcala X.X."/>
            <person name="Katz L.A."/>
            <person name="Lahr D.J.G."/>
        </authorList>
    </citation>
    <scope>NUCLEOTIDE SEQUENCE</scope>
</reference>
<keyword evidence="6" id="KW-0408">Iron</keyword>
<dbReference type="InterPro" id="IPR044862">
    <property type="entry name" value="Pro_4_hyd_alph_FE2OG_OXY"/>
</dbReference>
<evidence type="ECO:0000313" key="8">
    <source>
        <dbReference type="EMBL" id="NDV35507.1"/>
    </source>
</evidence>
<dbReference type="GO" id="GO:0031418">
    <property type="term" value="F:L-ascorbic acid binding"/>
    <property type="evidence" value="ECO:0007669"/>
    <property type="project" value="UniProtKB-KW"/>
</dbReference>
<keyword evidence="4" id="KW-0223">Dioxygenase</keyword>
<dbReference type="PANTHER" id="PTHR12907:SF26">
    <property type="entry name" value="HIF PROLYL HYDROXYLASE, ISOFORM C"/>
    <property type="match status" value="1"/>
</dbReference>
<proteinExistence type="predicted"/>
<accession>A0A6B2LF86</accession>
<evidence type="ECO:0000259" key="7">
    <source>
        <dbReference type="PROSITE" id="PS51471"/>
    </source>
</evidence>
<dbReference type="GO" id="GO:0008198">
    <property type="term" value="F:ferrous iron binding"/>
    <property type="evidence" value="ECO:0007669"/>
    <property type="project" value="TreeGrafter"/>
</dbReference>
<evidence type="ECO:0000256" key="4">
    <source>
        <dbReference type="ARBA" id="ARBA00022964"/>
    </source>
</evidence>
<keyword evidence="5" id="KW-0560">Oxidoreductase</keyword>
<dbReference type="EMBL" id="GIBP01006538">
    <property type="protein sequence ID" value="NDV35507.1"/>
    <property type="molecule type" value="Transcribed_RNA"/>
</dbReference>
<evidence type="ECO:0000256" key="5">
    <source>
        <dbReference type="ARBA" id="ARBA00023002"/>
    </source>
</evidence>
<dbReference type="InterPro" id="IPR006620">
    <property type="entry name" value="Pro_4_hyd_alph"/>
</dbReference>
<comment type="cofactor">
    <cofactor evidence="1">
        <name>L-ascorbate</name>
        <dbReference type="ChEBI" id="CHEBI:38290"/>
    </cofactor>
</comment>
<dbReference type="SMART" id="SM00702">
    <property type="entry name" value="P4Hc"/>
    <property type="match status" value="1"/>
</dbReference>
<protein>
    <recommendedName>
        <fullName evidence="7">Fe2OG dioxygenase domain-containing protein</fullName>
    </recommendedName>
</protein>
<feature type="domain" description="Fe2OG dioxygenase" evidence="7">
    <location>
        <begin position="41"/>
        <end position="148"/>
    </location>
</feature>
<dbReference type="GO" id="GO:0071456">
    <property type="term" value="P:cellular response to hypoxia"/>
    <property type="evidence" value="ECO:0007669"/>
    <property type="project" value="TreeGrafter"/>
</dbReference>
<dbReference type="PANTHER" id="PTHR12907">
    <property type="entry name" value="EGL NINE HOMOLOG-RELATED"/>
    <property type="match status" value="1"/>
</dbReference>
<dbReference type="InterPro" id="IPR005123">
    <property type="entry name" value="Oxoglu/Fe-dep_dioxygenase_dom"/>
</dbReference>
<keyword evidence="3" id="KW-0847">Vitamin C</keyword>
<dbReference type="Gene3D" id="2.60.120.620">
    <property type="entry name" value="q2cbj1_9rhob like domain"/>
    <property type="match status" value="1"/>
</dbReference>
<dbReference type="PROSITE" id="PS51471">
    <property type="entry name" value="FE2OG_OXY"/>
    <property type="match status" value="1"/>
</dbReference>
<dbReference type="InterPro" id="IPR051559">
    <property type="entry name" value="HIF_prolyl_hydroxylases"/>
</dbReference>
<dbReference type="AlphaFoldDB" id="A0A6B2LF86"/>
<dbReference type="Pfam" id="PF13640">
    <property type="entry name" value="2OG-FeII_Oxy_3"/>
    <property type="match status" value="1"/>
</dbReference>